<proteinExistence type="predicted"/>
<dbReference type="Proteomes" id="UP000268014">
    <property type="component" value="Unassembled WGS sequence"/>
</dbReference>
<keyword evidence="2" id="KW-1185">Reference proteome</keyword>
<evidence type="ECO:0000313" key="2">
    <source>
        <dbReference type="Proteomes" id="UP000268014"/>
    </source>
</evidence>
<reference evidence="1 2" key="1">
    <citation type="submission" date="2018-11" db="EMBL/GenBank/DDBJ databases">
        <authorList>
            <consortium name="Pathogen Informatics"/>
        </authorList>
    </citation>
    <scope>NUCLEOTIDE SEQUENCE [LARGE SCALE GENOMIC DNA]</scope>
    <source>
        <strain evidence="1 2">MHpl1</strain>
    </source>
</reference>
<dbReference type="AlphaFoldDB" id="A0A3P7UUH7"/>
<organism evidence="1 2">
    <name type="scientific">Haemonchus placei</name>
    <name type="common">Barber's pole worm</name>
    <dbReference type="NCBI Taxonomy" id="6290"/>
    <lineage>
        <taxon>Eukaryota</taxon>
        <taxon>Metazoa</taxon>
        <taxon>Ecdysozoa</taxon>
        <taxon>Nematoda</taxon>
        <taxon>Chromadorea</taxon>
        <taxon>Rhabditida</taxon>
        <taxon>Rhabditina</taxon>
        <taxon>Rhabditomorpha</taxon>
        <taxon>Strongyloidea</taxon>
        <taxon>Trichostrongylidae</taxon>
        <taxon>Haemonchus</taxon>
    </lineage>
</organism>
<accession>A0A3P7UUH7</accession>
<dbReference type="EMBL" id="UZAF01016259">
    <property type="protein sequence ID" value="VDO24133.1"/>
    <property type="molecule type" value="Genomic_DNA"/>
</dbReference>
<sequence>MNSAQKLLVKIEDIMNELEKEIEAKKFPYKVSKACVFCKNANHTSNYCRTVVGMNERRDILKKEQLCWKCFADSHKRSECSKKNCSCCKQMHDVSVCSPMVPCKKGTVPMTPTSQVLDSSLGTTSYYIKRAKCVC</sequence>
<evidence type="ECO:0000313" key="1">
    <source>
        <dbReference type="EMBL" id="VDO24133.1"/>
    </source>
</evidence>
<dbReference type="OrthoDB" id="5877762at2759"/>
<protein>
    <submittedName>
        <fullName evidence="1">Uncharacterized protein</fullName>
    </submittedName>
</protein>
<name>A0A3P7UUH7_HAEPC</name>
<gene>
    <name evidence="1" type="ORF">HPLM_LOCUS4845</name>
</gene>